<name>A0A1H3CF53_9FLAO</name>
<proteinExistence type="predicted"/>
<reference evidence="2" key="1">
    <citation type="submission" date="2016-10" db="EMBL/GenBank/DDBJ databases">
        <authorList>
            <person name="Varghese N."/>
            <person name="Submissions S."/>
        </authorList>
    </citation>
    <scope>NUCLEOTIDE SEQUENCE [LARGE SCALE GENOMIC DNA]</scope>
    <source>
        <strain evidence="2">DSM 15718</strain>
    </source>
</reference>
<accession>A0A1H3CF53</accession>
<evidence type="ECO:0000313" key="1">
    <source>
        <dbReference type="EMBL" id="SDX52736.1"/>
    </source>
</evidence>
<dbReference type="PANTHER" id="PTHR30619:SF1">
    <property type="entry name" value="RECOMBINATION PROTEIN 2"/>
    <property type="match status" value="1"/>
</dbReference>
<dbReference type="InterPro" id="IPR052159">
    <property type="entry name" value="Competence_DNA_uptake"/>
</dbReference>
<protein>
    <recommendedName>
        <fullName evidence="3">Metallo-beta-lactamase superfamily protein</fullName>
    </recommendedName>
</protein>
<dbReference type="STRING" id="229203.SAMN05444338_11199"/>
<sequence>MLNSNFKFHPVGQGSFYTGHLKLYNKSHKEFNFVYDCGSLSDRNNINESIKYYKKRLWHNSLDVLFISHLDDDHINGVKDLLDGIRCENIYLPYLTPFERLFVAITHNLRDVDNFNDFINFVISPSDYILSIEGANIGKINYIKGNSENDLPHDKAPEKPLNPDNFDNEFIDNLEILLKSEFNEEILKLTKDQKIVFKKANGKLKFGIVWEFYLYNEPGTTNQTDNFIESIEKIYGFRVNEQLTQAELNTILSARDNLKKLKIKFRNTFKNLNKTGLIVQHKPLAHKQSFLHKEESFHSNIEHYFNPFYRRLKRFHFKNIDPIEYNWGVTLLTGDIGLNQIENSFYVKNHLNYVLVFQVPHHGSNTGWNRDFLRNLNHKGKTSAIINFGYGNTYGHPKPNILLDLDSDNFDIRFCNQFESFEYTIDLMF</sequence>
<dbReference type="OrthoDB" id="9761531at2"/>
<gene>
    <name evidence="1" type="ORF">SAMN05444338_11199</name>
</gene>
<dbReference type="AlphaFoldDB" id="A0A1H3CF53"/>
<evidence type="ECO:0000313" key="2">
    <source>
        <dbReference type="Proteomes" id="UP000198569"/>
    </source>
</evidence>
<dbReference type="EMBL" id="FNMV01000011">
    <property type="protein sequence ID" value="SDX52736.1"/>
    <property type="molecule type" value="Genomic_DNA"/>
</dbReference>
<dbReference type="RefSeq" id="WP_091433653.1">
    <property type="nucleotide sequence ID" value="NZ_FNMV01000011.1"/>
</dbReference>
<dbReference type="PANTHER" id="PTHR30619">
    <property type="entry name" value="DNA INTERNALIZATION/COMPETENCE PROTEIN COMEC/REC2"/>
    <property type="match status" value="1"/>
</dbReference>
<dbReference type="Gene3D" id="3.60.15.10">
    <property type="entry name" value="Ribonuclease Z/Hydroxyacylglutathione hydrolase-like"/>
    <property type="match status" value="1"/>
</dbReference>
<organism evidence="1 2">
    <name type="scientific">Flavobacterium degerlachei</name>
    <dbReference type="NCBI Taxonomy" id="229203"/>
    <lineage>
        <taxon>Bacteria</taxon>
        <taxon>Pseudomonadati</taxon>
        <taxon>Bacteroidota</taxon>
        <taxon>Flavobacteriia</taxon>
        <taxon>Flavobacteriales</taxon>
        <taxon>Flavobacteriaceae</taxon>
        <taxon>Flavobacterium</taxon>
    </lineage>
</organism>
<dbReference type="SUPFAM" id="SSF56281">
    <property type="entry name" value="Metallo-hydrolase/oxidoreductase"/>
    <property type="match status" value="1"/>
</dbReference>
<evidence type="ECO:0008006" key="3">
    <source>
        <dbReference type="Google" id="ProtNLM"/>
    </source>
</evidence>
<dbReference type="InterPro" id="IPR036866">
    <property type="entry name" value="RibonucZ/Hydroxyglut_hydro"/>
</dbReference>
<dbReference type="Proteomes" id="UP000198569">
    <property type="component" value="Unassembled WGS sequence"/>
</dbReference>
<keyword evidence="2" id="KW-1185">Reference proteome</keyword>